<comment type="caution">
    <text evidence="9">The sequence shown here is derived from an EMBL/GenBank/DDBJ whole genome shotgun (WGS) entry which is preliminary data.</text>
</comment>
<dbReference type="PANTHER" id="PTHR12964">
    <property type="entry name" value="NADH-UBIQUINONE OXIDOREDUCTASE B14 SUBUNIT"/>
    <property type="match status" value="1"/>
</dbReference>
<evidence type="ECO:0000256" key="6">
    <source>
        <dbReference type="ARBA" id="ARBA00022982"/>
    </source>
</evidence>
<dbReference type="CDD" id="cd20266">
    <property type="entry name" value="Complex1_LYR_NDUFA6_LYRM6"/>
    <property type="match status" value="1"/>
</dbReference>
<proteinExistence type="inferred from homology"/>
<reference evidence="9" key="1">
    <citation type="submission" date="2021-06" db="EMBL/GenBank/DDBJ databases">
        <authorList>
            <person name="Kallberg Y."/>
            <person name="Tangrot J."/>
            <person name="Rosling A."/>
        </authorList>
    </citation>
    <scope>NUCLEOTIDE SEQUENCE</scope>
    <source>
        <strain evidence="9">FL966</strain>
    </source>
</reference>
<dbReference type="OrthoDB" id="14535at2759"/>
<name>A0A9N9ENV6_9GLOM</name>
<evidence type="ECO:0000256" key="7">
    <source>
        <dbReference type="ARBA" id="ARBA00023128"/>
    </source>
</evidence>
<evidence type="ECO:0000313" key="10">
    <source>
        <dbReference type="Proteomes" id="UP000789759"/>
    </source>
</evidence>
<dbReference type="GO" id="GO:0045271">
    <property type="term" value="C:respiratory chain complex I"/>
    <property type="evidence" value="ECO:0007669"/>
    <property type="project" value="InterPro"/>
</dbReference>
<comment type="subcellular location">
    <subcellularLocation>
        <location evidence="1">Mitochondrion inner membrane</location>
        <topology evidence="1">Peripheral membrane protein</topology>
        <orientation evidence="1">Matrix side</orientation>
    </subcellularLocation>
</comment>
<dbReference type="PANTHER" id="PTHR12964:SF0">
    <property type="entry name" value="NADH DEHYDROGENASE [UBIQUINONE] 1 ALPHA SUBCOMPLEX SUBUNIT 6"/>
    <property type="match status" value="1"/>
</dbReference>
<evidence type="ECO:0000256" key="3">
    <source>
        <dbReference type="ARBA" id="ARBA00022448"/>
    </source>
</evidence>
<dbReference type="Proteomes" id="UP000789759">
    <property type="component" value="Unassembled WGS sequence"/>
</dbReference>
<protein>
    <submittedName>
        <fullName evidence="9">16485_t:CDS:1</fullName>
    </submittedName>
</protein>
<dbReference type="AlphaFoldDB" id="A0A9N9ENV6"/>
<dbReference type="InterPro" id="IPR016488">
    <property type="entry name" value="NADH_Ub_cplx-1_asu_su-6"/>
</dbReference>
<organism evidence="9 10">
    <name type="scientific">Cetraspora pellucida</name>
    <dbReference type="NCBI Taxonomy" id="1433469"/>
    <lineage>
        <taxon>Eukaryota</taxon>
        <taxon>Fungi</taxon>
        <taxon>Fungi incertae sedis</taxon>
        <taxon>Mucoromycota</taxon>
        <taxon>Glomeromycotina</taxon>
        <taxon>Glomeromycetes</taxon>
        <taxon>Diversisporales</taxon>
        <taxon>Gigasporaceae</taxon>
        <taxon>Cetraspora</taxon>
    </lineage>
</organism>
<dbReference type="InterPro" id="IPR045299">
    <property type="entry name" value="Complex1_LYR_NDUFA6_LYRM6"/>
</dbReference>
<keyword evidence="8" id="KW-0472">Membrane</keyword>
<accession>A0A9N9ENV6</accession>
<gene>
    <name evidence="9" type="ORF">CPELLU_LOCUS11126</name>
</gene>
<keyword evidence="5" id="KW-0999">Mitochondrion inner membrane</keyword>
<keyword evidence="6" id="KW-0249">Electron transport</keyword>
<evidence type="ECO:0000256" key="4">
    <source>
        <dbReference type="ARBA" id="ARBA00022660"/>
    </source>
</evidence>
<dbReference type="EMBL" id="CAJVQA010009626">
    <property type="protein sequence ID" value="CAG8687942.1"/>
    <property type="molecule type" value="Genomic_DNA"/>
</dbReference>
<keyword evidence="10" id="KW-1185">Reference proteome</keyword>
<evidence type="ECO:0000256" key="8">
    <source>
        <dbReference type="ARBA" id="ARBA00023136"/>
    </source>
</evidence>
<keyword evidence="7" id="KW-0496">Mitochondrion</keyword>
<sequence>MTTTPAAYAAKVMSSSSFSEARSRYYFLSDSYSQVYLRKAPNIVQSYLLDFPVATARAKIREEFEKNRYVSDLRVIDVLIFKGRAEYQETLNNWKMDSHIMRYFSKEESPPKPEGFLEKFY</sequence>
<dbReference type="GO" id="GO:0006979">
    <property type="term" value="P:response to oxidative stress"/>
    <property type="evidence" value="ECO:0007669"/>
    <property type="project" value="TreeGrafter"/>
</dbReference>
<feature type="non-terminal residue" evidence="9">
    <location>
        <position position="1"/>
    </location>
</feature>
<evidence type="ECO:0000256" key="2">
    <source>
        <dbReference type="ARBA" id="ARBA00009508"/>
    </source>
</evidence>
<evidence type="ECO:0000313" key="9">
    <source>
        <dbReference type="EMBL" id="CAG8687942.1"/>
    </source>
</evidence>
<evidence type="ECO:0000256" key="1">
    <source>
        <dbReference type="ARBA" id="ARBA00004443"/>
    </source>
</evidence>
<keyword evidence="3" id="KW-0813">Transport</keyword>
<keyword evidence="4" id="KW-0679">Respiratory chain</keyword>
<evidence type="ECO:0000256" key="5">
    <source>
        <dbReference type="ARBA" id="ARBA00022792"/>
    </source>
</evidence>
<dbReference type="GO" id="GO:0005743">
    <property type="term" value="C:mitochondrial inner membrane"/>
    <property type="evidence" value="ECO:0007669"/>
    <property type="project" value="UniProtKB-SubCell"/>
</dbReference>
<comment type="similarity">
    <text evidence="2">Belongs to the complex I LYR family.</text>
</comment>